<evidence type="ECO:0000313" key="2">
    <source>
        <dbReference type="Proteomes" id="UP001345963"/>
    </source>
</evidence>
<reference evidence="1 2" key="1">
    <citation type="submission" date="2021-07" db="EMBL/GenBank/DDBJ databases">
        <authorList>
            <person name="Palmer J.M."/>
        </authorList>
    </citation>
    <scope>NUCLEOTIDE SEQUENCE [LARGE SCALE GENOMIC DNA]</scope>
    <source>
        <strain evidence="1 2">AT_MEX2019</strain>
        <tissue evidence="1">Muscle</tissue>
    </source>
</reference>
<sequence>MWGLWQEKLTVTVLGLTREVFVSAMAITRTRTLKLKTFDPGEVSIRLGIGYSCSADSAEPPLIRHRQFDYRQLVSAWSLLQTQVCLRTVNKLPKHAVSCWYCLVRFEGNVCASEQIISCVIS</sequence>
<protein>
    <submittedName>
        <fullName evidence="1">Uncharacterized protein</fullName>
    </submittedName>
</protein>
<dbReference type="Proteomes" id="UP001345963">
    <property type="component" value="Unassembled WGS sequence"/>
</dbReference>
<proteinExistence type="predicted"/>
<name>A0ABU7C327_9TELE</name>
<organism evidence="1 2">
    <name type="scientific">Ataeniobius toweri</name>
    <dbReference type="NCBI Taxonomy" id="208326"/>
    <lineage>
        <taxon>Eukaryota</taxon>
        <taxon>Metazoa</taxon>
        <taxon>Chordata</taxon>
        <taxon>Craniata</taxon>
        <taxon>Vertebrata</taxon>
        <taxon>Euteleostomi</taxon>
        <taxon>Actinopterygii</taxon>
        <taxon>Neopterygii</taxon>
        <taxon>Teleostei</taxon>
        <taxon>Neoteleostei</taxon>
        <taxon>Acanthomorphata</taxon>
        <taxon>Ovalentaria</taxon>
        <taxon>Atherinomorphae</taxon>
        <taxon>Cyprinodontiformes</taxon>
        <taxon>Goodeidae</taxon>
        <taxon>Ataeniobius</taxon>
    </lineage>
</organism>
<evidence type="ECO:0000313" key="1">
    <source>
        <dbReference type="EMBL" id="MED6257307.1"/>
    </source>
</evidence>
<accession>A0ABU7C327</accession>
<comment type="caution">
    <text evidence="1">The sequence shown here is derived from an EMBL/GenBank/DDBJ whole genome shotgun (WGS) entry which is preliminary data.</text>
</comment>
<dbReference type="EMBL" id="JAHUTI010079062">
    <property type="protein sequence ID" value="MED6257307.1"/>
    <property type="molecule type" value="Genomic_DNA"/>
</dbReference>
<keyword evidence="2" id="KW-1185">Reference proteome</keyword>
<gene>
    <name evidence="1" type="ORF">ATANTOWER_018541</name>
</gene>